<sequence>MTTPAQIRKAALALPDAVEVETWVFAVRGAPFATVTPEKILQTPGGEDIALDDVNGMESNALVRQGWFAVAPDELAERLRTADKAVAGQVGDLPRAIGTPATRALVERGITCLADLQGVAVDELASWHGVGPRAVRILGESR</sequence>
<organism evidence="1 2">
    <name type="scientific">Corynebacterium glyciniphilum AJ 3170</name>
    <dbReference type="NCBI Taxonomy" id="1404245"/>
    <lineage>
        <taxon>Bacteria</taxon>
        <taxon>Bacillati</taxon>
        <taxon>Actinomycetota</taxon>
        <taxon>Actinomycetes</taxon>
        <taxon>Mycobacteriales</taxon>
        <taxon>Corynebacteriaceae</taxon>
        <taxon>Corynebacterium</taxon>
    </lineage>
</organism>
<dbReference type="Proteomes" id="UP000023703">
    <property type="component" value="Chromosome"/>
</dbReference>
<dbReference type="OrthoDB" id="5951444at2"/>
<reference evidence="1 2" key="1">
    <citation type="journal article" date="2015" name="Int. J. Syst. Evol. Microbiol.">
        <title>Revisiting Corynebacterium glyciniphilum (ex Kubota et al., 1972) sp. nov., nom. rev., isolated from putrefied banana.</title>
        <authorList>
            <person name="Al-Dilaimi A."/>
            <person name="Bednarz H."/>
            <person name="Lomker A."/>
            <person name="Niehaus K."/>
            <person name="Kalinowski J."/>
            <person name="Ruckert C."/>
        </authorList>
    </citation>
    <scope>NUCLEOTIDE SEQUENCE [LARGE SCALE GENOMIC DNA]</scope>
    <source>
        <strain evidence="1">AJ 3170</strain>
    </source>
</reference>
<dbReference type="AlphaFoldDB" id="X5DN24"/>
<dbReference type="HOGENOM" id="CLU_1599296_0_0_11"/>
<dbReference type="eggNOG" id="ENOG5033AIJ">
    <property type="taxonomic scope" value="Bacteria"/>
</dbReference>
<name>X5DN24_9CORY</name>
<accession>X5DN24</accession>
<protein>
    <submittedName>
        <fullName evidence="1">Uncharacterized protein</fullName>
    </submittedName>
</protein>
<evidence type="ECO:0000313" key="2">
    <source>
        <dbReference type="Proteomes" id="UP000023703"/>
    </source>
</evidence>
<dbReference type="KEGG" id="cgy:CGLY_10490"/>
<dbReference type="RefSeq" id="WP_038552590.1">
    <property type="nucleotide sequence ID" value="NZ_CP006842.1"/>
</dbReference>
<evidence type="ECO:0000313" key="1">
    <source>
        <dbReference type="EMBL" id="AHW64543.1"/>
    </source>
</evidence>
<dbReference type="EMBL" id="CP006842">
    <property type="protein sequence ID" value="AHW64543.1"/>
    <property type="molecule type" value="Genomic_DNA"/>
</dbReference>
<gene>
    <name evidence="1" type="ORF">CGLY_10490</name>
</gene>
<keyword evidence="2" id="KW-1185">Reference proteome</keyword>
<dbReference type="STRING" id="1404245.CGLY_10490"/>
<proteinExistence type="predicted"/>